<evidence type="ECO:0000256" key="3">
    <source>
        <dbReference type="ARBA" id="ARBA00022771"/>
    </source>
</evidence>
<accession>A0A0N5CGM5</accession>
<dbReference type="STRING" id="174720.A0A0N5CGM5"/>
<evidence type="ECO:0000259" key="6">
    <source>
        <dbReference type="Pfam" id="PF16900"/>
    </source>
</evidence>
<protein>
    <submittedName>
        <fullName evidence="8">REPA_OB_2 domain-containing protein</fullName>
    </submittedName>
</protein>
<dbReference type="FunFam" id="2.40.50.140:FF:000041">
    <property type="entry name" value="Replication protein A subunit"/>
    <property type="match status" value="1"/>
</dbReference>
<feature type="domain" description="Replication protein A OB" evidence="6">
    <location>
        <begin position="308"/>
        <end position="389"/>
    </location>
</feature>
<evidence type="ECO:0000313" key="7">
    <source>
        <dbReference type="Proteomes" id="UP000046392"/>
    </source>
</evidence>
<keyword evidence="4" id="KW-0862">Zinc</keyword>
<evidence type="ECO:0000256" key="1">
    <source>
        <dbReference type="ARBA" id="ARBA00005690"/>
    </source>
</evidence>
<keyword evidence="3" id="KW-0863">Zinc-finger</keyword>
<dbReference type="Proteomes" id="UP000046392">
    <property type="component" value="Unplaced"/>
</dbReference>
<dbReference type="GO" id="GO:0008270">
    <property type="term" value="F:zinc ion binding"/>
    <property type="evidence" value="ECO:0007669"/>
    <property type="project" value="UniProtKB-KW"/>
</dbReference>
<evidence type="ECO:0000313" key="8">
    <source>
        <dbReference type="WBParaSite" id="SPAL_0001700100.1"/>
    </source>
</evidence>
<keyword evidence="2" id="KW-0479">Metal-binding</keyword>
<organism evidence="7 8">
    <name type="scientific">Strongyloides papillosus</name>
    <name type="common">Intestinal threadworm</name>
    <dbReference type="NCBI Taxonomy" id="174720"/>
    <lineage>
        <taxon>Eukaryota</taxon>
        <taxon>Metazoa</taxon>
        <taxon>Ecdysozoa</taxon>
        <taxon>Nematoda</taxon>
        <taxon>Chromadorea</taxon>
        <taxon>Rhabditida</taxon>
        <taxon>Tylenchina</taxon>
        <taxon>Panagrolaimomorpha</taxon>
        <taxon>Strongyloidoidea</taxon>
        <taxon>Strongyloididae</taxon>
        <taxon>Strongyloides</taxon>
    </lineage>
</organism>
<dbReference type="AlphaFoldDB" id="A0A0N5CGM5"/>
<reference evidence="8" key="1">
    <citation type="submission" date="2017-02" db="UniProtKB">
        <authorList>
            <consortium name="WormBaseParasite"/>
        </authorList>
    </citation>
    <scope>IDENTIFICATION</scope>
</reference>
<keyword evidence="7" id="KW-1185">Reference proteome</keyword>
<dbReference type="Gene3D" id="2.40.50.140">
    <property type="entry name" value="Nucleic acid-binding proteins"/>
    <property type="match status" value="3"/>
</dbReference>
<keyword evidence="5" id="KW-0238">DNA-binding</keyword>
<dbReference type="InterPro" id="IPR012340">
    <property type="entry name" value="NA-bd_OB-fold"/>
</dbReference>
<sequence>MSSISKKIKKKEYELTRGFFQLLAENNADRLKPVVQIMNSRPTNDESSIRVRLSDGTFSYGGVLLKDNAVKKFGSYELEKSQCLIKLTGFCSNISNNENAKRVHLNIFDFELLEKDSPIIGSPTPHSGIPVTYMAWETKKVSQQPLKEPNFQFSLEEVTTASENIECESSKNYPSIIPVISISPHLKQWKIHGVVTNKSEIRYFETPKGRGEVFDFSITDKEGTEIRVSCFGGMVSKYNELIKLYSTYIIKGSDKAVTAAKICCNNTGHKYEITMRSDVGVIKCENSIPLPPQKIDRVGLSKIKMFLGKHIDVVAVVDDIKKKVDVICNNGVTQKTSVSLIDESGSLVTLTVWGDSCKEFTDDLLHKPIILKSLAVKESGEKCSLKFVSRSKIISPGDVGIFKDISD</sequence>
<dbReference type="InterPro" id="IPR031657">
    <property type="entry name" value="REPA_OB_2"/>
</dbReference>
<proteinExistence type="inferred from homology"/>
<dbReference type="WBParaSite" id="SPAL_0001700100.1">
    <property type="protein sequence ID" value="SPAL_0001700100.1"/>
    <property type="gene ID" value="SPAL_0001700100"/>
</dbReference>
<dbReference type="Pfam" id="PF16900">
    <property type="entry name" value="REPA_OB_2"/>
    <property type="match status" value="1"/>
</dbReference>
<evidence type="ECO:0000256" key="4">
    <source>
        <dbReference type="ARBA" id="ARBA00022833"/>
    </source>
</evidence>
<dbReference type="SUPFAM" id="SSF50249">
    <property type="entry name" value="Nucleic acid-binding proteins"/>
    <property type="match status" value="3"/>
</dbReference>
<comment type="similarity">
    <text evidence="1">Belongs to the replication factor A protein 1 family.</text>
</comment>
<evidence type="ECO:0000256" key="2">
    <source>
        <dbReference type="ARBA" id="ARBA00022723"/>
    </source>
</evidence>
<dbReference type="GO" id="GO:0003677">
    <property type="term" value="F:DNA binding"/>
    <property type="evidence" value="ECO:0007669"/>
    <property type="project" value="UniProtKB-KW"/>
</dbReference>
<name>A0A0N5CGM5_STREA</name>
<dbReference type="CDD" id="cd04474">
    <property type="entry name" value="RPA1_DBD_A"/>
    <property type="match status" value="1"/>
</dbReference>
<evidence type="ECO:0000256" key="5">
    <source>
        <dbReference type="ARBA" id="ARBA00023125"/>
    </source>
</evidence>